<evidence type="ECO:0000313" key="9">
    <source>
        <dbReference type="EMBL" id="PJF36661.1"/>
    </source>
</evidence>
<evidence type="ECO:0000256" key="4">
    <source>
        <dbReference type="ARBA" id="ARBA00022692"/>
    </source>
</evidence>
<feature type="transmembrane region" description="Helical" evidence="7">
    <location>
        <begin position="330"/>
        <end position="347"/>
    </location>
</feature>
<protein>
    <recommendedName>
        <fullName evidence="8">Major facilitator superfamily (MFS) profile domain-containing protein</fullName>
    </recommendedName>
</protein>
<dbReference type="PANTHER" id="PTHR43266:SF2">
    <property type="entry name" value="MAJOR FACILITATOR SUPERFAMILY (MFS) PROFILE DOMAIN-CONTAINING PROTEIN"/>
    <property type="match status" value="1"/>
</dbReference>
<keyword evidence="3" id="KW-1003">Cell membrane</keyword>
<evidence type="ECO:0000256" key="5">
    <source>
        <dbReference type="ARBA" id="ARBA00022989"/>
    </source>
</evidence>
<feature type="transmembrane region" description="Helical" evidence="7">
    <location>
        <begin position="300"/>
        <end position="318"/>
    </location>
</feature>
<evidence type="ECO:0000256" key="7">
    <source>
        <dbReference type="SAM" id="Phobius"/>
    </source>
</evidence>
<feature type="transmembrane region" description="Helical" evidence="7">
    <location>
        <begin position="207"/>
        <end position="227"/>
    </location>
</feature>
<keyword evidence="2" id="KW-0813">Transport</keyword>
<dbReference type="InterPro" id="IPR020846">
    <property type="entry name" value="MFS_dom"/>
</dbReference>
<feature type="transmembrane region" description="Helical" evidence="7">
    <location>
        <begin position="418"/>
        <end position="438"/>
    </location>
</feature>
<feature type="transmembrane region" description="Helical" evidence="7">
    <location>
        <begin position="180"/>
        <end position="201"/>
    </location>
</feature>
<dbReference type="Pfam" id="PF07690">
    <property type="entry name" value="MFS_1"/>
    <property type="match status" value="1"/>
</dbReference>
<dbReference type="AlphaFoldDB" id="A0A2M8PGJ9"/>
<dbReference type="InterPro" id="IPR036259">
    <property type="entry name" value="MFS_trans_sf"/>
</dbReference>
<feature type="transmembrane region" description="Helical" evidence="7">
    <location>
        <begin position="141"/>
        <end position="159"/>
    </location>
</feature>
<feature type="transmembrane region" description="Helical" evidence="7">
    <location>
        <begin position="353"/>
        <end position="372"/>
    </location>
</feature>
<keyword evidence="4 7" id="KW-0812">Transmembrane</keyword>
<dbReference type="Gene3D" id="1.20.1250.20">
    <property type="entry name" value="MFS general substrate transporter like domains"/>
    <property type="match status" value="1"/>
</dbReference>
<dbReference type="PRINTS" id="PR01988">
    <property type="entry name" value="EXPORTERBACE"/>
</dbReference>
<feature type="transmembrane region" description="Helical" evidence="7">
    <location>
        <begin position="392"/>
        <end position="412"/>
    </location>
</feature>
<feature type="domain" description="Major facilitator superfamily (MFS) profile" evidence="8">
    <location>
        <begin position="264"/>
        <end position="448"/>
    </location>
</feature>
<evidence type="ECO:0000256" key="2">
    <source>
        <dbReference type="ARBA" id="ARBA00022448"/>
    </source>
</evidence>
<evidence type="ECO:0000313" key="10">
    <source>
        <dbReference type="Proteomes" id="UP000229681"/>
    </source>
</evidence>
<dbReference type="CDD" id="cd06173">
    <property type="entry name" value="MFS_MefA_like"/>
    <property type="match status" value="1"/>
</dbReference>
<dbReference type="InterPro" id="IPR011701">
    <property type="entry name" value="MFS"/>
</dbReference>
<dbReference type="PANTHER" id="PTHR43266">
    <property type="entry name" value="MACROLIDE-EFFLUX PROTEIN"/>
    <property type="match status" value="1"/>
</dbReference>
<name>A0A2M8PGJ9_9CHLR</name>
<gene>
    <name evidence="9" type="ORF">CUN49_04330</name>
</gene>
<comment type="caution">
    <text evidence="9">The sequence shown here is derived from an EMBL/GenBank/DDBJ whole genome shotgun (WGS) entry which is preliminary data.</text>
</comment>
<evidence type="ECO:0000256" key="1">
    <source>
        <dbReference type="ARBA" id="ARBA00004651"/>
    </source>
</evidence>
<dbReference type="EMBL" id="PGTM01000039">
    <property type="protein sequence ID" value="PJF36661.1"/>
    <property type="molecule type" value="Genomic_DNA"/>
</dbReference>
<keyword evidence="5 7" id="KW-1133">Transmembrane helix</keyword>
<feature type="transmembrane region" description="Helical" evidence="7">
    <location>
        <begin position="84"/>
        <end position="108"/>
    </location>
</feature>
<reference evidence="9 10" key="1">
    <citation type="submission" date="2017-11" db="EMBL/GenBank/DDBJ databases">
        <title>Evolution of Phototrophy in the Chloroflexi Phylum Driven by Horizontal Gene Transfer.</title>
        <authorList>
            <person name="Ward L.M."/>
            <person name="Hemp J."/>
            <person name="Shih P.M."/>
            <person name="Mcglynn S.E."/>
            <person name="Fischer W."/>
        </authorList>
    </citation>
    <scope>NUCLEOTIDE SEQUENCE [LARGE SCALE GENOMIC DNA]</scope>
    <source>
        <strain evidence="9">JP3_13</strain>
    </source>
</reference>
<dbReference type="PROSITE" id="PS50850">
    <property type="entry name" value="MFS"/>
    <property type="match status" value="1"/>
</dbReference>
<evidence type="ECO:0000256" key="3">
    <source>
        <dbReference type="ARBA" id="ARBA00022475"/>
    </source>
</evidence>
<feature type="transmembrane region" description="Helical" evidence="7">
    <location>
        <begin position="51"/>
        <end position="72"/>
    </location>
</feature>
<dbReference type="InterPro" id="IPR022324">
    <property type="entry name" value="Bacilysin_exporter_BacE_put"/>
</dbReference>
<dbReference type="Proteomes" id="UP000229681">
    <property type="component" value="Unassembled WGS sequence"/>
</dbReference>
<keyword evidence="6 7" id="KW-0472">Membrane</keyword>
<dbReference type="SUPFAM" id="SSF103473">
    <property type="entry name" value="MFS general substrate transporter"/>
    <property type="match status" value="1"/>
</dbReference>
<comment type="subcellular location">
    <subcellularLocation>
        <location evidence="1">Cell membrane</location>
        <topology evidence="1">Multi-pass membrane protein</topology>
    </subcellularLocation>
</comment>
<organism evidence="9 10">
    <name type="scientific">Candidatus Thermofonsia Clade 1 bacterium</name>
    <dbReference type="NCBI Taxonomy" id="2364210"/>
    <lineage>
        <taxon>Bacteria</taxon>
        <taxon>Bacillati</taxon>
        <taxon>Chloroflexota</taxon>
        <taxon>Candidatus Thermofontia</taxon>
        <taxon>Candidatus Thermofonsia Clade 1</taxon>
    </lineage>
</organism>
<dbReference type="GO" id="GO:0005886">
    <property type="term" value="C:plasma membrane"/>
    <property type="evidence" value="ECO:0007669"/>
    <property type="project" value="UniProtKB-SubCell"/>
</dbReference>
<evidence type="ECO:0000259" key="8">
    <source>
        <dbReference type="PROSITE" id="PS50850"/>
    </source>
</evidence>
<accession>A0A2M8PGJ9</accession>
<proteinExistence type="predicted"/>
<evidence type="ECO:0000256" key="6">
    <source>
        <dbReference type="ARBA" id="ARBA00023136"/>
    </source>
</evidence>
<dbReference type="GO" id="GO:0022857">
    <property type="term" value="F:transmembrane transporter activity"/>
    <property type="evidence" value="ECO:0007669"/>
    <property type="project" value="InterPro"/>
</dbReference>
<sequence>MADHNEPSEGLPRRSDELMAQGSAEMSDVLTVAASLNAKTLKELLRNRNFVPLWLGQLVSYLGDQFMLIAVLATINKLAGSGSFYIVLLAASLAAPQIFFGLIGGVLVDKLDRKWTMIVTDLVRAAAMFSMLLVAGDPARIWIFYPAIFAIGTSQMLFYPARASAMPSLVTKRNLAGANALLEAGFVVALIFGSGAAGLLVERLGEDFAFTFNGFAFLFSALMILIIRVPPRQVHHNKASRSTYGQVWRELREGLVYIWQTRSMRYIMGLSVIVAAGLGAVIALVLDYLTLELKVGADGFGIVIGILGVGIVIGGILIQRLSKFLPTNRLVALAIFLQGVAVGAFVFHPPFALVLFLTALIGFSLIVARAVLSTLTQAIPPEEYRGRVQSAYNLIFSAPLTLAIGVASLLVTLFNREIVMGGFGLGLMLTAYLSMRLLRGVDEAIYGS</sequence>
<feature type="transmembrane region" description="Helical" evidence="7">
    <location>
        <begin position="266"/>
        <end position="288"/>
    </location>
</feature>